<sequence length="736" mass="78974">MLGVLLGSLATPVLAGEIQSLAWEKEGEAPVLQVRAGGKVTYKVQSLEAGQRLRISFPNSTLGPKLTELSGEGKVKGVYPYLADNGTAVNVDLLLIEPGRIDVQKIAGGYRVTTVFGAAEPAAAAIAEPPAPSAADKNVIEDMVYAKLPGDRIQITLKMSKTPTEPAAFSITNPPRIALDFPKMQVARAKKTLQIKAGAVSNVTAVEVEDRTRVVLSLYRPVSYATNIENKTFVVTLESPVSAIAGKEPPKTTRFASTTKAGKFSLSTIDFRRGPTGDAKIIIGLSDPTVGIDIREQAGEIIMDFLNTSVAADLQRRLDVVDFATPVQTIDTFVQGKNTRMVITPKGKYEHVAYQAGNVFTVSIKPIIEKPDEKKVDEFGYSGEKLSLNFQNIDVRAALQVLADFTGLNFVISDTVRGSLTLRLKDVPWDQAMDLILDSKNLAVRRKGNVLTIAPAAEVAAKEKAAFESTKAIVELEPLVSELIQINYAKADDIANLLKSIKAVTTSVGEHPVFGPSSTGSVVQATTESNTLLSPRGQVTVDARTNSILIQDTPGKIREVRRLIAQLDQPVRQVMIETRLVEASDNFSRSLGAKLGHLNDRGTGIQNTRMVTTGNLNPMADYLNTGTFEIAPGGLNVNLPSGGIGTAAAGAFTLTLLKASKMLNLELTALEQEGNGKIISSPRIITANQKRATIEQGQERVFTTSVLGVGTVVTKKATLRLEVTPQITPDDRVNMD</sequence>
<dbReference type="Gene3D" id="3.30.1370.130">
    <property type="match status" value="1"/>
</dbReference>
<dbReference type="Pfam" id="PF07660">
    <property type="entry name" value="STN"/>
    <property type="match status" value="1"/>
</dbReference>
<comment type="similarity">
    <text evidence="6">Belongs to the bacterial secretin family.</text>
</comment>
<gene>
    <name evidence="9" type="ORF">A3B81_02680</name>
</gene>
<proteinExistence type="inferred from homology"/>
<accession>A0A1F6U0C4</accession>
<dbReference type="InterPro" id="IPR051808">
    <property type="entry name" value="Type_IV_pilus_biogenesis"/>
</dbReference>
<dbReference type="Pfam" id="PF03958">
    <property type="entry name" value="Secretin_N"/>
    <property type="match status" value="1"/>
</dbReference>
<evidence type="ECO:0000259" key="8">
    <source>
        <dbReference type="SMART" id="SM00965"/>
    </source>
</evidence>
<dbReference type="Pfam" id="PF11741">
    <property type="entry name" value="AMIN"/>
    <property type="match status" value="2"/>
</dbReference>
<evidence type="ECO:0000256" key="2">
    <source>
        <dbReference type="ARBA" id="ARBA00022729"/>
    </source>
</evidence>
<keyword evidence="5" id="KW-0998">Cell outer membrane</keyword>
<name>A0A1F6U0C4_9PROT</name>
<evidence type="ECO:0000256" key="6">
    <source>
        <dbReference type="RuleBase" id="RU004003"/>
    </source>
</evidence>
<reference evidence="9 10" key="1">
    <citation type="journal article" date="2016" name="Nat. Commun.">
        <title>Thousands of microbial genomes shed light on interconnected biogeochemical processes in an aquifer system.</title>
        <authorList>
            <person name="Anantharaman K."/>
            <person name="Brown C.T."/>
            <person name="Hug L.A."/>
            <person name="Sharon I."/>
            <person name="Castelle C.J."/>
            <person name="Probst A.J."/>
            <person name="Thomas B.C."/>
            <person name="Singh A."/>
            <person name="Wilkins M.J."/>
            <person name="Karaoz U."/>
            <person name="Brodie E.L."/>
            <person name="Williams K.H."/>
            <person name="Hubbard S.S."/>
            <person name="Banfield J.F."/>
        </authorList>
    </citation>
    <scope>NUCLEOTIDE SEQUENCE [LARGE SCALE GENOMIC DNA]</scope>
</reference>
<dbReference type="PANTHER" id="PTHR30604">
    <property type="entry name" value="PROTEIN TRANSPORT PROTEIN HOFQ"/>
    <property type="match status" value="1"/>
</dbReference>
<feature type="domain" description="Secretin/TonB short N-terminal" evidence="8">
    <location>
        <begin position="408"/>
        <end position="456"/>
    </location>
</feature>
<dbReference type="GO" id="GO:0009306">
    <property type="term" value="P:protein secretion"/>
    <property type="evidence" value="ECO:0007669"/>
    <property type="project" value="InterPro"/>
</dbReference>
<dbReference type="InterPro" id="IPR038591">
    <property type="entry name" value="NolW-like_sf"/>
</dbReference>
<dbReference type="Gene3D" id="2.60.40.3500">
    <property type="match status" value="1"/>
</dbReference>
<evidence type="ECO:0000313" key="9">
    <source>
        <dbReference type="EMBL" id="OGI50828.1"/>
    </source>
</evidence>
<dbReference type="Proteomes" id="UP000179362">
    <property type="component" value="Unassembled WGS sequence"/>
</dbReference>
<dbReference type="Gene3D" id="3.30.1370.120">
    <property type="match status" value="1"/>
</dbReference>
<evidence type="ECO:0000256" key="5">
    <source>
        <dbReference type="ARBA" id="ARBA00023237"/>
    </source>
</evidence>
<evidence type="ECO:0000256" key="4">
    <source>
        <dbReference type="ARBA" id="ARBA00023136"/>
    </source>
</evidence>
<dbReference type="InterPro" id="IPR013355">
    <property type="entry name" value="Pilus_4_PilQ"/>
</dbReference>
<keyword evidence="4" id="KW-0472">Membrane</keyword>
<dbReference type="SMART" id="SM00965">
    <property type="entry name" value="STN"/>
    <property type="match status" value="1"/>
</dbReference>
<dbReference type="InterPro" id="IPR011662">
    <property type="entry name" value="Secretin/TonB_short_N"/>
</dbReference>
<feature type="non-terminal residue" evidence="9">
    <location>
        <position position="736"/>
    </location>
</feature>
<dbReference type="PANTHER" id="PTHR30604:SF1">
    <property type="entry name" value="DNA UTILIZATION PROTEIN HOFQ"/>
    <property type="match status" value="1"/>
</dbReference>
<dbReference type="Gene3D" id="2.60.40.3470">
    <property type="match status" value="1"/>
</dbReference>
<dbReference type="AlphaFoldDB" id="A0A1F6U0C4"/>
<organism evidence="9 10">
    <name type="scientific">Candidatus Muproteobacteria bacterium RIFCSPHIGHO2_02_FULL_65_16</name>
    <dbReference type="NCBI Taxonomy" id="1817766"/>
    <lineage>
        <taxon>Bacteria</taxon>
        <taxon>Pseudomonadati</taxon>
        <taxon>Pseudomonadota</taxon>
        <taxon>Candidatus Muproteobacteria</taxon>
    </lineage>
</organism>
<dbReference type="InterPro" id="IPR021731">
    <property type="entry name" value="AMIN_dom"/>
</dbReference>
<comment type="subcellular location">
    <subcellularLocation>
        <location evidence="7">Cell outer membrane</location>
    </subcellularLocation>
</comment>
<dbReference type="InterPro" id="IPR004846">
    <property type="entry name" value="T2SS/T3SS_dom"/>
</dbReference>
<protein>
    <recommendedName>
        <fullName evidence="8">Secretin/TonB short N-terminal domain-containing protein</fullName>
    </recommendedName>
</protein>
<dbReference type="GO" id="GO:0009279">
    <property type="term" value="C:cell outer membrane"/>
    <property type="evidence" value="ECO:0007669"/>
    <property type="project" value="UniProtKB-SubCell"/>
</dbReference>
<evidence type="ECO:0000256" key="7">
    <source>
        <dbReference type="RuleBase" id="RU004004"/>
    </source>
</evidence>
<keyword evidence="1 7" id="KW-0813">Transport</keyword>
<evidence type="ECO:0000313" key="10">
    <source>
        <dbReference type="Proteomes" id="UP000179362"/>
    </source>
</evidence>
<dbReference type="InterPro" id="IPR005644">
    <property type="entry name" value="NolW-like"/>
</dbReference>
<dbReference type="NCBIfam" id="TIGR02515">
    <property type="entry name" value="IV_pilus_PilQ"/>
    <property type="match status" value="1"/>
</dbReference>
<comment type="caution">
    <text evidence="9">The sequence shown here is derived from an EMBL/GenBank/DDBJ whole genome shotgun (WGS) entry which is preliminary data.</text>
</comment>
<evidence type="ECO:0000256" key="1">
    <source>
        <dbReference type="ARBA" id="ARBA00022448"/>
    </source>
</evidence>
<dbReference type="Pfam" id="PF00263">
    <property type="entry name" value="Secretin"/>
    <property type="match status" value="1"/>
</dbReference>
<evidence type="ECO:0000256" key="3">
    <source>
        <dbReference type="ARBA" id="ARBA00022927"/>
    </source>
</evidence>
<keyword evidence="3" id="KW-0653">Protein transport</keyword>
<dbReference type="EMBL" id="MFTA01000074">
    <property type="protein sequence ID" value="OGI50828.1"/>
    <property type="molecule type" value="Genomic_DNA"/>
</dbReference>
<keyword evidence="2" id="KW-0732">Signal</keyword>